<dbReference type="PANTHER" id="PTHR23152:SF4">
    <property type="entry name" value="2-OXOADIPATE DEHYDROGENASE COMPLEX COMPONENT E1"/>
    <property type="match status" value="1"/>
</dbReference>
<comment type="similarity">
    <text evidence="2">Belongs to the alpha-ketoglutarate dehydrogenase family.</text>
</comment>
<dbReference type="Gene3D" id="3.40.50.970">
    <property type="match status" value="2"/>
</dbReference>
<comment type="caution">
    <text evidence="8">The sequence shown here is derived from an EMBL/GenBank/DDBJ whole genome shotgun (WGS) entry which is preliminary data.</text>
</comment>
<keyword evidence="9" id="KW-1185">Reference proteome</keyword>
<evidence type="ECO:0000256" key="5">
    <source>
        <dbReference type="ARBA" id="ARBA00023052"/>
    </source>
</evidence>
<dbReference type="Gene3D" id="3.40.50.12470">
    <property type="match status" value="1"/>
</dbReference>
<feature type="domain" description="Dehydrogenase E1 component" evidence="6">
    <location>
        <begin position="255"/>
        <end position="528"/>
    </location>
</feature>
<evidence type="ECO:0000313" key="8">
    <source>
        <dbReference type="EMBL" id="VDI29553.1"/>
    </source>
</evidence>
<keyword evidence="3" id="KW-0809">Transit peptide</keyword>
<dbReference type="PANTHER" id="PTHR23152">
    <property type="entry name" value="2-OXOGLUTARATE DEHYDROGENASE"/>
    <property type="match status" value="1"/>
</dbReference>
<dbReference type="Pfam" id="PF00676">
    <property type="entry name" value="E1_dh"/>
    <property type="match status" value="1"/>
</dbReference>
<dbReference type="EMBL" id="UYJE01004600">
    <property type="protein sequence ID" value="VDI29553.1"/>
    <property type="molecule type" value="Genomic_DNA"/>
</dbReference>
<evidence type="ECO:0000256" key="1">
    <source>
        <dbReference type="ARBA" id="ARBA00001964"/>
    </source>
</evidence>
<evidence type="ECO:0000259" key="7">
    <source>
        <dbReference type="Pfam" id="PF02779"/>
    </source>
</evidence>
<evidence type="ECO:0000259" key="6">
    <source>
        <dbReference type="Pfam" id="PF00676"/>
    </source>
</evidence>
<dbReference type="CDD" id="cd02016">
    <property type="entry name" value="TPP_E1_OGDC_like"/>
    <property type="match status" value="1"/>
</dbReference>
<dbReference type="InterPro" id="IPR005475">
    <property type="entry name" value="Transketolase-like_Pyr-bd"/>
</dbReference>
<evidence type="ECO:0000256" key="2">
    <source>
        <dbReference type="ARBA" id="ARBA00006936"/>
    </source>
</evidence>
<dbReference type="InterPro" id="IPR001017">
    <property type="entry name" value="DH_E1"/>
</dbReference>
<keyword evidence="4 8" id="KW-0560">Oxidoreductase</keyword>
<evidence type="ECO:0000313" key="9">
    <source>
        <dbReference type="Proteomes" id="UP000596742"/>
    </source>
</evidence>
<gene>
    <name evidence="8" type="ORF">MGAL_10B083993</name>
</gene>
<dbReference type="AlphaFoldDB" id="A0A8B6E6Z0"/>
<evidence type="ECO:0000256" key="3">
    <source>
        <dbReference type="ARBA" id="ARBA00022946"/>
    </source>
</evidence>
<sequence length="667" mass="74987">MSMLTLWRLHSAPRIFQSAYAYTSLYHSENGIYGHRRKENRLSPEKVPQNVVTSENFQAYRLTEAYRKHGHKRATLDPLGLQQRCGVPEIDLSNYGLSKDSTTQFDVNGILNNGVSKLTTAELTDTLENIYCGPIAVEFDYLQTEEREWFAHTFESQRKLLIPDERKSDLAKLMLKCQAFDHFLANKFTTVKRYGGEGGESTMAIFDEIFSYGTQGKFTTVKRYGGEGGESMMAIFDEIFSYSSQDDISHIVMCMPHRGRLNFLTCMLKFPPVIMFQKMKGKSELPPGAKGTGDVLSHLYTSEDIQYHGKDIHVSLIPNPSHLEANNPVAVGKARSKQQRLKVRDYSETDTSGQRVLCVQVHGDASFSAQGVVAETFGFAECPHFNVGGSIHIIVNNQLGFTTEPSRARSSLYSSCLAKINSYPVIHVNADYPEEVIRATSLAMQYQQTFGKDVIIDFICFRKYGHNELDDPTFTQPTMYNIINQRKSIPDMFSEQVITDGICNKEVLDKEVAEWNKELSNNLDMVEKHVPKAFHLQSDWSICQQAGDVVTTWDTGVALDTLKFVGAKSVSVPSDMNVHPTIQKTHLDRRLQKIQDGGDLDWATAEALAIGSLLYQGFNVRISGQDVGRGTFSHRHGMIVDQKTDSVYIPLNHVTDNQTGFLEVGEK</sequence>
<dbReference type="InterPro" id="IPR011603">
    <property type="entry name" value="2oxoglutarate_DH_E1"/>
</dbReference>
<dbReference type="Pfam" id="PF02779">
    <property type="entry name" value="Transket_pyr"/>
    <property type="match status" value="1"/>
</dbReference>
<dbReference type="GO" id="GO:0030976">
    <property type="term" value="F:thiamine pyrophosphate binding"/>
    <property type="evidence" value="ECO:0007669"/>
    <property type="project" value="InterPro"/>
</dbReference>
<keyword evidence="5" id="KW-0786">Thiamine pyrophosphate</keyword>
<feature type="domain" description="Transketolase-like pyrimidine-binding" evidence="7">
    <location>
        <begin position="600"/>
        <end position="646"/>
    </location>
</feature>
<name>A0A8B6E6Z0_MYTGA</name>
<proteinExistence type="inferred from homology"/>
<dbReference type="Proteomes" id="UP000596742">
    <property type="component" value="Unassembled WGS sequence"/>
</dbReference>
<dbReference type="Gene3D" id="1.10.287.1150">
    <property type="entry name" value="TPP helical domain"/>
    <property type="match status" value="1"/>
</dbReference>
<evidence type="ECO:0000256" key="4">
    <source>
        <dbReference type="ARBA" id="ARBA00023002"/>
    </source>
</evidence>
<comment type="cofactor">
    <cofactor evidence="1">
        <name>thiamine diphosphate</name>
        <dbReference type="ChEBI" id="CHEBI:58937"/>
    </cofactor>
</comment>
<dbReference type="SUPFAM" id="SSF52518">
    <property type="entry name" value="Thiamin diphosphate-binding fold (THDP-binding)"/>
    <property type="match status" value="2"/>
</dbReference>
<reference evidence="8" key="1">
    <citation type="submission" date="2018-11" db="EMBL/GenBank/DDBJ databases">
        <authorList>
            <person name="Alioto T."/>
            <person name="Alioto T."/>
        </authorList>
    </citation>
    <scope>NUCLEOTIDE SEQUENCE</scope>
</reference>
<organism evidence="8 9">
    <name type="scientific">Mytilus galloprovincialis</name>
    <name type="common">Mediterranean mussel</name>
    <dbReference type="NCBI Taxonomy" id="29158"/>
    <lineage>
        <taxon>Eukaryota</taxon>
        <taxon>Metazoa</taxon>
        <taxon>Spiralia</taxon>
        <taxon>Lophotrochozoa</taxon>
        <taxon>Mollusca</taxon>
        <taxon>Bivalvia</taxon>
        <taxon>Autobranchia</taxon>
        <taxon>Pteriomorphia</taxon>
        <taxon>Mytilida</taxon>
        <taxon>Mytiloidea</taxon>
        <taxon>Mytilidae</taxon>
        <taxon>Mytilinae</taxon>
        <taxon>Mytilus</taxon>
    </lineage>
</organism>
<protein>
    <submittedName>
        <fullName evidence="8">Probable 2-oxoglutarate dehydrogenase E1 component DHKTD1</fullName>
        <ecNumber evidence="8">1.2.4.2</ecNumber>
    </submittedName>
</protein>
<dbReference type="OrthoDB" id="413077at2759"/>
<dbReference type="GO" id="GO:0004591">
    <property type="term" value="F:oxoglutarate dehydrogenase (succinyl-transferring) activity"/>
    <property type="evidence" value="ECO:0007669"/>
    <property type="project" value="UniProtKB-EC"/>
</dbReference>
<dbReference type="InterPro" id="IPR029061">
    <property type="entry name" value="THDP-binding"/>
</dbReference>
<dbReference type="EC" id="1.2.4.2" evidence="8"/>
<accession>A0A8B6E6Z0</accession>